<keyword evidence="3" id="KW-1185">Reference proteome</keyword>
<evidence type="ECO:0000259" key="1">
    <source>
        <dbReference type="PROSITE" id="PS50097"/>
    </source>
</evidence>
<protein>
    <recommendedName>
        <fullName evidence="1">BTB domain-containing protein</fullName>
    </recommendedName>
</protein>
<organism evidence="2 3">
    <name type="scientific">Rhizodiscina lignyota</name>
    <dbReference type="NCBI Taxonomy" id="1504668"/>
    <lineage>
        <taxon>Eukaryota</taxon>
        <taxon>Fungi</taxon>
        <taxon>Dikarya</taxon>
        <taxon>Ascomycota</taxon>
        <taxon>Pezizomycotina</taxon>
        <taxon>Dothideomycetes</taxon>
        <taxon>Pleosporomycetidae</taxon>
        <taxon>Aulographales</taxon>
        <taxon>Rhizodiscinaceae</taxon>
        <taxon>Rhizodiscina</taxon>
    </lineage>
</organism>
<dbReference type="PANTHER" id="PTHR47843">
    <property type="entry name" value="BTB DOMAIN-CONTAINING PROTEIN-RELATED"/>
    <property type="match status" value="1"/>
</dbReference>
<dbReference type="SUPFAM" id="SSF54695">
    <property type="entry name" value="POZ domain"/>
    <property type="match status" value="1"/>
</dbReference>
<evidence type="ECO:0000313" key="2">
    <source>
        <dbReference type="EMBL" id="KAF2094466.1"/>
    </source>
</evidence>
<dbReference type="Proteomes" id="UP000799772">
    <property type="component" value="Unassembled WGS sequence"/>
</dbReference>
<dbReference type="EMBL" id="ML978134">
    <property type="protein sequence ID" value="KAF2094466.1"/>
    <property type="molecule type" value="Genomic_DNA"/>
</dbReference>
<evidence type="ECO:0000313" key="3">
    <source>
        <dbReference type="Proteomes" id="UP000799772"/>
    </source>
</evidence>
<proteinExistence type="predicted"/>
<dbReference type="OrthoDB" id="3852581at2759"/>
<dbReference type="InterPro" id="IPR011333">
    <property type="entry name" value="SKP1/BTB/POZ_sf"/>
</dbReference>
<dbReference type="Pfam" id="PF00651">
    <property type="entry name" value="BTB"/>
    <property type="match status" value="1"/>
</dbReference>
<dbReference type="CDD" id="cd18186">
    <property type="entry name" value="BTB_POZ_ZBTB_KLHL-like"/>
    <property type="match status" value="1"/>
</dbReference>
<dbReference type="AlphaFoldDB" id="A0A9P4M1B7"/>
<sequence>MDTRVKRPLGIRFFFNTGEFSDLTVRCKGRSWKVHKIIVASKSVFFRNALNNGFHESNSNELDLSEDNDPDVIEQMLACMYEEDEHMYERYLDERPSSLSLLTFLAGLTGVADKYDIPKLGEAAAWEFRVRILEDRDAFCMEELFCNVSAIYVALPETDRRLRDPFMTAIMREYALLRSHEAAAGCQDVALAGLVEAVKQRADFAADIVDAFNRGIVEKIRPKVETRGYVGIACHECGREYGLTPAEAKERVFWTYRRKTQNLIFKCDGCLVKDVVKDWGASQSRL</sequence>
<comment type="caution">
    <text evidence="2">The sequence shown here is derived from an EMBL/GenBank/DDBJ whole genome shotgun (WGS) entry which is preliminary data.</text>
</comment>
<name>A0A9P4M1B7_9PEZI</name>
<dbReference type="PANTHER" id="PTHR47843:SF5">
    <property type="entry name" value="BTB_POZ DOMAIN PROTEIN"/>
    <property type="match status" value="1"/>
</dbReference>
<accession>A0A9P4M1B7</accession>
<feature type="domain" description="BTB" evidence="1">
    <location>
        <begin position="21"/>
        <end position="89"/>
    </location>
</feature>
<dbReference type="Gene3D" id="3.30.710.10">
    <property type="entry name" value="Potassium Channel Kv1.1, Chain A"/>
    <property type="match status" value="1"/>
</dbReference>
<dbReference type="InterPro" id="IPR000210">
    <property type="entry name" value="BTB/POZ_dom"/>
</dbReference>
<reference evidence="2" key="1">
    <citation type="journal article" date="2020" name="Stud. Mycol.">
        <title>101 Dothideomycetes genomes: a test case for predicting lifestyles and emergence of pathogens.</title>
        <authorList>
            <person name="Haridas S."/>
            <person name="Albert R."/>
            <person name="Binder M."/>
            <person name="Bloem J."/>
            <person name="Labutti K."/>
            <person name="Salamov A."/>
            <person name="Andreopoulos B."/>
            <person name="Baker S."/>
            <person name="Barry K."/>
            <person name="Bills G."/>
            <person name="Bluhm B."/>
            <person name="Cannon C."/>
            <person name="Castanera R."/>
            <person name="Culley D."/>
            <person name="Daum C."/>
            <person name="Ezra D."/>
            <person name="Gonzalez J."/>
            <person name="Henrissat B."/>
            <person name="Kuo A."/>
            <person name="Liang C."/>
            <person name="Lipzen A."/>
            <person name="Lutzoni F."/>
            <person name="Magnuson J."/>
            <person name="Mondo S."/>
            <person name="Nolan M."/>
            <person name="Ohm R."/>
            <person name="Pangilinan J."/>
            <person name="Park H.-J."/>
            <person name="Ramirez L."/>
            <person name="Alfaro M."/>
            <person name="Sun H."/>
            <person name="Tritt A."/>
            <person name="Yoshinaga Y."/>
            <person name="Zwiers L.-H."/>
            <person name="Turgeon B."/>
            <person name="Goodwin S."/>
            <person name="Spatafora J."/>
            <person name="Crous P."/>
            <person name="Grigoriev I."/>
        </authorList>
    </citation>
    <scope>NUCLEOTIDE SEQUENCE</scope>
    <source>
        <strain evidence="2">CBS 133067</strain>
    </source>
</reference>
<dbReference type="PROSITE" id="PS50097">
    <property type="entry name" value="BTB"/>
    <property type="match status" value="1"/>
</dbReference>
<gene>
    <name evidence="2" type="ORF">NA57DRAFT_60508</name>
</gene>